<reference evidence="6" key="2">
    <citation type="journal article" date="2020" name="Nat. Commun.">
        <title>Large-scale genome sequencing of mycorrhizal fungi provides insights into the early evolution of symbiotic traits.</title>
        <authorList>
            <person name="Miyauchi S."/>
            <person name="Kiss E."/>
            <person name="Kuo A."/>
            <person name="Drula E."/>
            <person name="Kohler A."/>
            <person name="Sanchez-Garcia M."/>
            <person name="Morin E."/>
            <person name="Andreopoulos B."/>
            <person name="Barry K.W."/>
            <person name="Bonito G."/>
            <person name="Buee M."/>
            <person name="Carver A."/>
            <person name="Chen C."/>
            <person name="Cichocki N."/>
            <person name="Clum A."/>
            <person name="Culley D."/>
            <person name="Crous P.W."/>
            <person name="Fauchery L."/>
            <person name="Girlanda M."/>
            <person name="Hayes R.D."/>
            <person name="Keri Z."/>
            <person name="LaButti K."/>
            <person name="Lipzen A."/>
            <person name="Lombard V."/>
            <person name="Magnuson J."/>
            <person name="Maillard F."/>
            <person name="Murat C."/>
            <person name="Nolan M."/>
            <person name="Ohm R.A."/>
            <person name="Pangilinan J."/>
            <person name="Pereira M.F."/>
            <person name="Perotto S."/>
            <person name="Peter M."/>
            <person name="Pfister S."/>
            <person name="Riley R."/>
            <person name="Sitrit Y."/>
            <person name="Stielow J.B."/>
            <person name="Szollosi G."/>
            <person name="Zifcakova L."/>
            <person name="Stursova M."/>
            <person name="Spatafora J.W."/>
            <person name="Tedersoo L."/>
            <person name="Vaario L.M."/>
            <person name="Yamada A."/>
            <person name="Yan M."/>
            <person name="Wang P."/>
            <person name="Xu J."/>
            <person name="Bruns T."/>
            <person name="Baldrian P."/>
            <person name="Vilgalys R."/>
            <person name="Dunand C."/>
            <person name="Henrissat B."/>
            <person name="Grigoriev I.V."/>
            <person name="Hibbett D."/>
            <person name="Nagy L.G."/>
            <person name="Martin F.M."/>
        </authorList>
    </citation>
    <scope>NUCLEOTIDE SEQUENCE</scope>
    <source>
        <strain evidence="6">Prilba</strain>
    </source>
</reference>
<dbReference type="EMBL" id="WHVB01000008">
    <property type="protein sequence ID" value="KAF8480373.1"/>
    <property type="molecule type" value="Genomic_DNA"/>
</dbReference>
<keyword evidence="7" id="KW-1185">Reference proteome</keyword>
<dbReference type="Pfam" id="PF00026">
    <property type="entry name" value="Asp"/>
    <property type="match status" value="1"/>
</dbReference>
<keyword evidence="3" id="KW-1015">Disulfide bond</keyword>
<keyword evidence="4" id="KW-0732">Signal</keyword>
<dbReference type="CDD" id="cd05471">
    <property type="entry name" value="pepsin_like"/>
    <property type="match status" value="1"/>
</dbReference>
<comment type="similarity">
    <text evidence="1">Belongs to the peptidase A1 family.</text>
</comment>
<feature type="domain" description="Peptidase A1" evidence="5">
    <location>
        <begin position="104"/>
        <end position="412"/>
    </location>
</feature>
<feature type="active site" evidence="2">
    <location>
        <position position="301"/>
    </location>
</feature>
<dbReference type="FunFam" id="2.40.70.10:FF:000008">
    <property type="entry name" value="Cathepsin D"/>
    <property type="match status" value="1"/>
</dbReference>
<dbReference type="GO" id="GO:0004190">
    <property type="term" value="F:aspartic-type endopeptidase activity"/>
    <property type="evidence" value="ECO:0007669"/>
    <property type="project" value="InterPro"/>
</dbReference>
<dbReference type="InterPro" id="IPR034164">
    <property type="entry name" value="Pepsin-like_dom"/>
</dbReference>
<evidence type="ECO:0000256" key="3">
    <source>
        <dbReference type="PIRSR" id="PIRSR601461-2"/>
    </source>
</evidence>
<dbReference type="AlphaFoldDB" id="A0A9P5T932"/>
<dbReference type="PRINTS" id="PR00792">
    <property type="entry name" value="PEPSIN"/>
</dbReference>
<keyword evidence="6" id="KW-0378">Hydrolase</keyword>
<protein>
    <submittedName>
        <fullName evidence="6">Acid protease</fullName>
    </submittedName>
</protein>
<feature type="signal peptide" evidence="4">
    <location>
        <begin position="1"/>
        <end position="18"/>
    </location>
</feature>
<organism evidence="6 7">
    <name type="scientific">Russula ochroleuca</name>
    <dbReference type="NCBI Taxonomy" id="152965"/>
    <lineage>
        <taxon>Eukaryota</taxon>
        <taxon>Fungi</taxon>
        <taxon>Dikarya</taxon>
        <taxon>Basidiomycota</taxon>
        <taxon>Agaricomycotina</taxon>
        <taxon>Agaricomycetes</taxon>
        <taxon>Russulales</taxon>
        <taxon>Russulaceae</taxon>
        <taxon>Russula</taxon>
    </lineage>
</organism>
<evidence type="ECO:0000256" key="4">
    <source>
        <dbReference type="SAM" id="SignalP"/>
    </source>
</evidence>
<dbReference type="SUPFAM" id="SSF50630">
    <property type="entry name" value="Acid proteases"/>
    <property type="match status" value="1"/>
</dbReference>
<dbReference type="InterPro" id="IPR021109">
    <property type="entry name" value="Peptidase_aspartic_dom_sf"/>
</dbReference>
<dbReference type="OrthoDB" id="15189at2759"/>
<keyword evidence="6" id="KW-0645">Protease</keyword>
<feature type="active site" evidence="2">
    <location>
        <position position="122"/>
    </location>
</feature>
<name>A0A9P5T932_9AGAM</name>
<proteinExistence type="inferred from homology"/>
<sequence length="415" mass="42586">MYFSLPFILASLPFLTAAVPLADSPASRGIAIAITKRGNTFNGVADPSELLSSVGRSVAKIQTGFTTYERNTGVAHPLSKSIKLSGRAAGSGGDPLTDFSAKLWFGTISVGTPAVTFKVDFDTGSSDLFLPSPKCGSTCSGHNVYDTSKSSTAQDLSKTFSLAFGDGSTVTGEQFTDVVSIVNLTAKSQTLGAATQYSSGFSSDQFPADGLMGMGFQSISQYNAPPVFQTLISEGAVTSQVFGTKFAVSGSELFIGGTNSALYTGSFTYLPLTVEAAWQASFTSISVNGKSVVGSTAAIFDTGTTQIVGDPTGITAIFNSISGAQAAPQLGDGIYTIPCSFNTPISINVGGKAVSISPASFNLGAISQGSNTCVAGAFASPTLTTDFWILGDVFLQNVYTAWDVGGGRIGFATLA</sequence>
<dbReference type="PANTHER" id="PTHR47966">
    <property type="entry name" value="BETA-SITE APP-CLEAVING ENZYME, ISOFORM A-RELATED"/>
    <property type="match status" value="1"/>
</dbReference>
<evidence type="ECO:0000259" key="5">
    <source>
        <dbReference type="PROSITE" id="PS51767"/>
    </source>
</evidence>
<dbReference type="GO" id="GO:0006508">
    <property type="term" value="P:proteolysis"/>
    <property type="evidence" value="ECO:0007669"/>
    <property type="project" value="UniProtKB-KW"/>
</dbReference>
<dbReference type="InterPro" id="IPR033121">
    <property type="entry name" value="PEPTIDASE_A1"/>
</dbReference>
<dbReference type="PANTHER" id="PTHR47966:SF57">
    <property type="entry name" value="PEPTIDASE A1 DOMAIN-CONTAINING PROTEIN"/>
    <property type="match status" value="1"/>
</dbReference>
<dbReference type="PROSITE" id="PS51767">
    <property type="entry name" value="PEPTIDASE_A1"/>
    <property type="match status" value="1"/>
</dbReference>
<dbReference type="Gene3D" id="2.40.70.10">
    <property type="entry name" value="Acid Proteases"/>
    <property type="match status" value="2"/>
</dbReference>
<evidence type="ECO:0000313" key="6">
    <source>
        <dbReference type="EMBL" id="KAF8480373.1"/>
    </source>
</evidence>
<dbReference type="InterPro" id="IPR001461">
    <property type="entry name" value="Aspartic_peptidase_A1"/>
</dbReference>
<evidence type="ECO:0000256" key="2">
    <source>
        <dbReference type="PIRSR" id="PIRSR601461-1"/>
    </source>
</evidence>
<dbReference type="Proteomes" id="UP000759537">
    <property type="component" value="Unassembled WGS sequence"/>
</dbReference>
<reference evidence="6" key="1">
    <citation type="submission" date="2019-10" db="EMBL/GenBank/DDBJ databases">
        <authorList>
            <consortium name="DOE Joint Genome Institute"/>
            <person name="Kuo A."/>
            <person name="Miyauchi S."/>
            <person name="Kiss E."/>
            <person name="Drula E."/>
            <person name="Kohler A."/>
            <person name="Sanchez-Garcia M."/>
            <person name="Andreopoulos B."/>
            <person name="Barry K.W."/>
            <person name="Bonito G."/>
            <person name="Buee M."/>
            <person name="Carver A."/>
            <person name="Chen C."/>
            <person name="Cichocki N."/>
            <person name="Clum A."/>
            <person name="Culley D."/>
            <person name="Crous P.W."/>
            <person name="Fauchery L."/>
            <person name="Girlanda M."/>
            <person name="Hayes R."/>
            <person name="Keri Z."/>
            <person name="LaButti K."/>
            <person name="Lipzen A."/>
            <person name="Lombard V."/>
            <person name="Magnuson J."/>
            <person name="Maillard F."/>
            <person name="Morin E."/>
            <person name="Murat C."/>
            <person name="Nolan M."/>
            <person name="Ohm R."/>
            <person name="Pangilinan J."/>
            <person name="Pereira M."/>
            <person name="Perotto S."/>
            <person name="Peter M."/>
            <person name="Riley R."/>
            <person name="Sitrit Y."/>
            <person name="Stielow B."/>
            <person name="Szollosi G."/>
            <person name="Zifcakova L."/>
            <person name="Stursova M."/>
            <person name="Spatafora J.W."/>
            <person name="Tedersoo L."/>
            <person name="Vaario L.-M."/>
            <person name="Yamada A."/>
            <person name="Yan M."/>
            <person name="Wang P."/>
            <person name="Xu J."/>
            <person name="Bruns T."/>
            <person name="Baldrian P."/>
            <person name="Vilgalys R."/>
            <person name="Henrissat B."/>
            <person name="Grigoriev I.V."/>
            <person name="Hibbett D."/>
            <person name="Nagy L.G."/>
            <person name="Martin F.M."/>
        </authorList>
    </citation>
    <scope>NUCLEOTIDE SEQUENCE</scope>
    <source>
        <strain evidence="6">Prilba</strain>
    </source>
</reference>
<evidence type="ECO:0000313" key="7">
    <source>
        <dbReference type="Proteomes" id="UP000759537"/>
    </source>
</evidence>
<feature type="chain" id="PRO_5040200319" evidence="4">
    <location>
        <begin position="19"/>
        <end position="415"/>
    </location>
</feature>
<accession>A0A9P5T932</accession>
<feature type="disulfide bond" evidence="3">
    <location>
        <begin position="135"/>
        <end position="139"/>
    </location>
</feature>
<comment type="caution">
    <text evidence="6">The sequence shown here is derived from an EMBL/GenBank/DDBJ whole genome shotgun (WGS) entry which is preliminary data.</text>
</comment>
<gene>
    <name evidence="6" type="ORF">DFH94DRAFT_742433</name>
</gene>
<evidence type="ECO:0000256" key="1">
    <source>
        <dbReference type="ARBA" id="ARBA00007447"/>
    </source>
</evidence>